<evidence type="ECO:0000259" key="1">
    <source>
        <dbReference type="Pfam" id="PF09565"/>
    </source>
</evidence>
<dbReference type="STRING" id="91360.SAMN05660330_03378"/>
<accession>A0A1H0U5K3</accession>
<feature type="domain" description="Restriction endonuclease type II NgoFVII N-terminal" evidence="1">
    <location>
        <begin position="61"/>
        <end position="136"/>
    </location>
</feature>
<dbReference type="CDD" id="cd09117">
    <property type="entry name" value="PLDc_Bfil_DEXD_like"/>
    <property type="match status" value="1"/>
</dbReference>
<keyword evidence="3" id="KW-1185">Reference proteome</keyword>
<gene>
    <name evidence="2" type="ORF">SAMN05660330_03378</name>
</gene>
<dbReference type="Gene3D" id="3.30.870.10">
    <property type="entry name" value="Endonuclease Chain A"/>
    <property type="match status" value="1"/>
</dbReference>
<dbReference type="EMBL" id="FNJI01000029">
    <property type="protein sequence ID" value="SDP61258.1"/>
    <property type="molecule type" value="Genomic_DNA"/>
</dbReference>
<reference evidence="2 3" key="1">
    <citation type="submission" date="2016-10" db="EMBL/GenBank/DDBJ databases">
        <authorList>
            <person name="de Groot N.N."/>
        </authorList>
    </citation>
    <scope>NUCLEOTIDE SEQUENCE [LARGE SCALE GENOMIC DNA]</scope>
    <source>
        <strain evidence="2 3">DSM 12130</strain>
    </source>
</reference>
<name>A0A1H0U5K3_9BACT</name>
<protein>
    <submittedName>
        <fullName evidence="2">PLD-like domain-containing protein</fullName>
    </submittedName>
</protein>
<dbReference type="Proteomes" id="UP000199073">
    <property type="component" value="Unassembled WGS sequence"/>
</dbReference>
<dbReference type="RefSeq" id="WP_092224952.1">
    <property type="nucleotide sequence ID" value="NZ_FNJI01000029.1"/>
</dbReference>
<proteinExistence type="predicted"/>
<evidence type="ECO:0000313" key="3">
    <source>
        <dbReference type="Proteomes" id="UP000199073"/>
    </source>
</evidence>
<dbReference type="Pfam" id="PF09565">
    <property type="entry name" value="RE_NgoFVII"/>
    <property type="match status" value="1"/>
</dbReference>
<dbReference type="AlphaFoldDB" id="A0A1H0U5K3"/>
<evidence type="ECO:0000313" key="2">
    <source>
        <dbReference type="EMBL" id="SDP61258.1"/>
    </source>
</evidence>
<dbReference type="InterPro" id="IPR019065">
    <property type="entry name" value="RE_NgoFVII_N"/>
</dbReference>
<sequence length="399" mass="46327">MKIITNPIEIDQALVGMIKKYKNYFIATAWASLGSKASLALLKNRNRIKKMVVGIHFYQTHPNFIKEFINSESVKFILKTSGVYHPKAYLFYNSPEDWECIIGSANFTESALSKNSEIVVHLKSSDPYATSVYETLTATINNYWEKSESVDKNFYKNYINVWKKNQKKVKKLSEQYGRNNSNKPLVKSKLFTLTWDKYFKQIKNDKFHSFKGRIELLDTVQSYFEHEKHFYKFEKIQRREVAGIATSNQSESAIEWGWFGSMIGSGKFQNRINSNNVYISDALDCIPLHGEIDKTNYNCFVNYFNQAFPDGGSGVAIASRLLAMKRPDYFVCIDKQNRTKLCDEFGLPKSVSFESYWDDIIERILDSIWWNSKKPSNTLQAKAWNGRVAMLDAIFYEEK</sequence>
<organism evidence="2 3">
    <name type="scientific">Desulforhopalus singaporensis</name>
    <dbReference type="NCBI Taxonomy" id="91360"/>
    <lineage>
        <taxon>Bacteria</taxon>
        <taxon>Pseudomonadati</taxon>
        <taxon>Thermodesulfobacteriota</taxon>
        <taxon>Desulfobulbia</taxon>
        <taxon>Desulfobulbales</taxon>
        <taxon>Desulfocapsaceae</taxon>
        <taxon>Desulforhopalus</taxon>
    </lineage>
</organism>
<dbReference type="OrthoDB" id="9151424at2"/>
<dbReference type="SUPFAM" id="SSF56024">
    <property type="entry name" value="Phospholipase D/nuclease"/>
    <property type="match status" value="1"/>
</dbReference>